<keyword evidence="6" id="KW-0028">Amino-acid biosynthesis</keyword>
<evidence type="ECO:0000256" key="10">
    <source>
        <dbReference type="ARBA" id="ARBA00049007"/>
    </source>
</evidence>
<evidence type="ECO:0000256" key="6">
    <source>
        <dbReference type="ARBA" id="ARBA00022605"/>
    </source>
</evidence>
<organism evidence="12">
    <name type="scientific">mine drainage metagenome</name>
    <dbReference type="NCBI Taxonomy" id="410659"/>
    <lineage>
        <taxon>unclassified sequences</taxon>
        <taxon>metagenomes</taxon>
        <taxon>ecological metagenomes</taxon>
    </lineage>
</organism>
<sequence>MASTTHRLPLNALHAKRGWNFGPGPALLPDSVLIQAQEALWCFEDTGMGVAEISHRSPRFMELADRLESGLRALFAIPRTYDVLFLPGGATPHFSLIPVNLALARKTPHAAYAITGHWSRLAHHDAQTLVDATVAMDTYAEPAAGPGGRTIPELSRWSVDPQAAFLYYTDNESIDGIEFPAPPAVSMPPLVSDMTANLCSRPVPIERFDLIFAGAQKNLGVTGMGLVIVRKDRLEKEISGWPPILSYGCWAESHSMPNTPLRSTGILHISWSSGWKRRAGSKHSPPAMTGRPHSFIRLSTRVGGFTRTRFHPPAARG</sequence>
<evidence type="ECO:0000313" key="12">
    <source>
        <dbReference type="EMBL" id="EQD65012.1"/>
    </source>
</evidence>
<evidence type="ECO:0000256" key="9">
    <source>
        <dbReference type="ARBA" id="ARBA00023299"/>
    </source>
</evidence>
<dbReference type="GO" id="GO:0005737">
    <property type="term" value="C:cytoplasm"/>
    <property type="evidence" value="ECO:0007669"/>
    <property type="project" value="TreeGrafter"/>
</dbReference>
<dbReference type="EC" id="2.6.1.52" evidence="4"/>
<reference evidence="12" key="1">
    <citation type="submission" date="2013-08" db="EMBL/GenBank/DDBJ databases">
        <authorList>
            <person name="Mendez C."/>
            <person name="Richter M."/>
            <person name="Ferrer M."/>
            <person name="Sanchez J."/>
        </authorList>
    </citation>
    <scope>NUCLEOTIDE SEQUENCE</scope>
</reference>
<evidence type="ECO:0000256" key="1">
    <source>
        <dbReference type="ARBA" id="ARBA00001933"/>
    </source>
</evidence>
<keyword evidence="9" id="KW-0718">Serine biosynthesis</keyword>
<proteinExistence type="inferred from homology"/>
<evidence type="ECO:0000256" key="7">
    <source>
        <dbReference type="ARBA" id="ARBA00022679"/>
    </source>
</evidence>
<keyword evidence="7 12" id="KW-0808">Transferase</keyword>
<evidence type="ECO:0000256" key="2">
    <source>
        <dbReference type="ARBA" id="ARBA00005099"/>
    </source>
</evidence>
<dbReference type="InterPro" id="IPR020578">
    <property type="entry name" value="Aminotrans_V_PyrdxlP_BS"/>
</dbReference>
<dbReference type="SUPFAM" id="SSF53383">
    <property type="entry name" value="PLP-dependent transferases"/>
    <property type="match status" value="1"/>
</dbReference>
<dbReference type="EMBL" id="AUZY01004123">
    <property type="protein sequence ID" value="EQD65012.1"/>
    <property type="molecule type" value="Genomic_DNA"/>
</dbReference>
<dbReference type="InterPro" id="IPR000192">
    <property type="entry name" value="Aminotrans_V_dom"/>
</dbReference>
<protein>
    <recommendedName>
        <fullName evidence="4">phosphoserine transaminase</fullName>
        <ecNumber evidence="4">2.6.1.52</ecNumber>
    </recommendedName>
</protein>
<keyword evidence="8" id="KW-0663">Pyridoxal phosphate</keyword>
<dbReference type="InterPro" id="IPR015424">
    <property type="entry name" value="PyrdxlP-dep_Trfase"/>
</dbReference>
<evidence type="ECO:0000256" key="5">
    <source>
        <dbReference type="ARBA" id="ARBA00022576"/>
    </source>
</evidence>
<dbReference type="FunFam" id="3.40.640.10:FF:000010">
    <property type="entry name" value="Phosphoserine aminotransferase"/>
    <property type="match status" value="1"/>
</dbReference>
<comment type="pathway">
    <text evidence="2">Amino-acid biosynthesis; L-serine biosynthesis; L-serine from 3-phospho-D-glycerate: step 2/3.</text>
</comment>
<dbReference type="Gene3D" id="3.40.640.10">
    <property type="entry name" value="Type I PLP-dependent aspartate aminotransferase-like (Major domain)"/>
    <property type="match status" value="1"/>
</dbReference>
<dbReference type="GO" id="GO:0006564">
    <property type="term" value="P:L-serine biosynthetic process"/>
    <property type="evidence" value="ECO:0007669"/>
    <property type="project" value="UniProtKB-KW"/>
</dbReference>
<dbReference type="PROSITE" id="PS00595">
    <property type="entry name" value="AA_TRANSFER_CLASS_5"/>
    <property type="match status" value="1"/>
</dbReference>
<dbReference type="Pfam" id="PF00266">
    <property type="entry name" value="Aminotran_5"/>
    <property type="match status" value="1"/>
</dbReference>
<evidence type="ECO:0000259" key="11">
    <source>
        <dbReference type="Pfam" id="PF00266"/>
    </source>
</evidence>
<name>T1B4X9_9ZZZZ</name>
<dbReference type="InterPro" id="IPR015421">
    <property type="entry name" value="PyrdxlP-dep_Trfase_major"/>
</dbReference>
<comment type="catalytic activity">
    <reaction evidence="10">
        <text>O-phospho-L-serine + 2-oxoglutarate = 3-phosphooxypyruvate + L-glutamate</text>
        <dbReference type="Rhea" id="RHEA:14329"/>
        <dbReference type="ChEBI" id="CHEBI:16810"/>
        <dbReference type="ChEBI" id="CHEBI:18110"/>
        <dbReference type="ChEBI" id="CHEBI:29985"/>
        <dbReference type="ChEBI" id="CHEBI:57524"/>
        <dbReference type="EC" id="2.6.1.52"/>
    </reaction>
</comment>
<comment type="caution">
    <text evidence="12">The sequence shown here is derived from an EMBL/GenBank/DDBJ whole genome shotgun (WGS) entry which is preliminary data.</text>
</comment>
<keyword evidence="5 12" id="KW-0032">Aminotransferase</keyword>
<comment type="cofactor">
    <cofactor evidence="1">
        <name>pyridoxal 5'-phosphate</name>
        <dbReference type="ChEBI" id="CHEBI:597326"/>
    </cofactor>
</comment>
<dbReference type="GO" id="GO:0004648">
    <property type="term" value="F:O-phospho-L-serine:2-oxoglutarate aminotransferase activity"/>
    <property type="evidence" value="ECO:0007669"/>
    <property type="project" value="UniProtKB-EC"/>
</dbReference>
<dbReference type="GO" id="GO:0030170">
    <property type="term" value="F:pyridoxal phosphate binding"/>
    <property type="evidence" value="ECO:0007669"/>
    <property type="project" value="TreeGrafter"/>
</dbReference>
<reference evidence="12" key="2">
    <citation type="journal article" date="2014" name="ISME J.">
        <title>Microbial stratification in low pH oxic and suboxic macroscopic growths along an acid mine drainage.</title>
        <authorList>
            <person name="Mendez-Garcia C."/>
            <person name="Mesa V."/>
            <person name="Sprenger R.R."/>
            <person name="Richter M."/>
            <person name="Diez M.S."/>
            <person name="Solano J."/>
            <person name="Bargiela R."/>
            <person name="Golyshina O.V."/>
            <person name="Manteca A."/>
            <person name="Ramos J.L."/>
            <person name="Gallego J.R."/>
            <person name="Llorente I."/>
            <person name="Martins Dos Santos V.A."/>
            <person name="Jensen O.N."/>
            <person name="Pelaez A.I."/>
            <person name="Sanchez J."/>
            <person name="Ferrer M."/>
        </authorList>
    </citation>
    <scope>NUCLEOTIDE SEQUENCE</scope>
</reference>
<dbReference type="AlphaFoldDB" id="T1B4X9"/>
<dbReference type="PANTHER" id="PTHR43247:SF1">
    <property type="entry name" value="PHOSPHOSERINE AMINOTRANSFERASE"/>
    <property type="match status" value="1"/>
</dbReference>
<evidence type="ECO:0000256" key="3">
    <source>
        <dbReference type="ARBA" id="ARBA00006904"/>
    </source>
</evidence>
<dbReference type="InterPro" id="IPR022278">
    <property type="entry name" value="Pser_aminoTfrase"/>
</dbReference>
<gene>
    <name evidence="12" type="ORF">B1B_06521</name>
</gene>
<feature type="domain" description="Aminotransferase class V" evidence="11">
    <location>
        <begin position="19"/>
        <end position="236"/>
    </location>
</feature>
<dbReference type="PANTHER" id="PTHR43247">
    <property type="entry name" value="PHOSPHOSERINE AMINOTRANSFERASE"/>
    <property type="match status" value="1"/>
</dbReference>
<accession>T1B4X9</accession>
<evidence type="ECO:0000256" key="4">
    <source>
        <dbReference type="ARBA" id="ARBA00013030"/>
    </source>
</evidence>
<comment type="similarity">
    <text evidence="3">Belongs to the class-V pyridoxal-phosphate-dependent aminotransferase family. SerC subfamily.</text>
</comment>
<evidence type="ECO:0000256" key="8">
    <source>
        <dbReference type="ARBA" id="ARBA00022898"/>
    </source>
</evidence>